<protein>
    <submittedName>
        <fullName evidence="1">E3 ubiquitin-protein ligase RZFP34</fullName>
    </submittedName>
</protein>
<accession>A0ACC0HHP8</accession>
<evidence type="ECO:0000313" key="2">
    <source>
        <dbReference type="Proteomes" id="UP001060215"/>
    </source>
</evidence>
<proteinExistence type="predicted"/>
<sequence length="137" mass="15552">MESGLDPQMSNTSHGSEDESLMEMGSGSFGCSHYRRRCKIRAPCCDEIFDCRHYHNESKNSLEVNPLNRHDISRHELKRDGGTTIHQTVYFPRVGLHCRIIGEKGECYFMSMLWRRGTAAALAPLRSFISAGLFSSH</sequence>
<gene>
    <name evidence="1" type="ORF">LOK49_LG05G02515</name>
</gene>
<dbReference type="EMBL" id="CM045761">
    <property type="protein sequence ID" value="KAI8013112.1"/>
    <property type="molecule type" value="Genomic_DNA"/>
</dbReference>
<keyword evidence="2" id="KW-1185">Reference proteome</keyword>
<reference evidence="1 2" key="1">
    <citation type="journal article" date="2022" name="Plant J.">
        <title>Chromosome-level genome of Camellia lanceoleosa provides a valuable resource for understanding genome evolution and self-incompatibility.</title>
        <authorList>
            <person name="Gong W."/>
            <person name="Xiao S."/>
            <person name="Wang L."/>
            <person name="Liao Z."/>
            <person name="Chang Y."/>
            <person name="Mo W."/>
            <person name="Hu G."/>
            <person name="Li W."/>
            <person name="Zhao G."/>
            <person name="Zhu H."/>
            <person name="Hu X."/>
            <person name="Ji K."/>
            <person name="Xiang X."/>
            <person name="Song Q."/>
            <person name="Yuan D."/>
            <person name="Jin S."/>
            <person name="Zhang L."/>
        </authorList>
    </citation>
    <scope>NUCLEOTIDE SEQUENCE [LARGE SCALE GENOMIC DNA]</scope>
    <source>
        <strain evidence="1">SQ_2022a</strain>
    </source>
</reference>
<dbReference type="Proteomes" id="UP001060215">
    <property type="component" value="Chromosome 4"/>
</dbReference>
<name>A0ACC0HHP8_9ERIC</name>
<organism evidence="1 2">
    <name type="scientific">Camellia lanceoleosa</name>
    <dbReference type="NCBI Taxonomy" id="1840588"/>
    <lineage>
        <taxon>Eukaryota</taxon>
        <taxon>Viridiplantae</taxon>
        <taxon>Streptophyta</taxon>
        <taxon>Embryophyta</taxon>
        <taxon>Tracheophyta</taxon>
        <taxon>Spermatophyta</taxon>
        <taxon>Magnoliopsida</taxon>
        <taxon>eudicotyledons</taxon>
        <taxon>Gunneridae</taxon>
        <taxon>Pentapetalae</taxon>
        <taxon>asterids</taxon>
        <taxon>Ericales</taxon>
        <taxon>Theaceae</taxon>
        <taxon>Camellia</taxon>
    </lineage>
</organism>
<evidence type="ECO:0000313" key="1">
    <source>
        <dbReference type="EMBL" id="KAI8013112.1"/>
    </source>
</evidence>
<comment type="caution">
    <text evidence="1">The sequence shown here is derived from an EMBL/GenBank/DDBJ whole genome shotgun (WGS) entry which is preliminary data.</text>
</comment>